<dbReference type="HOGENOM" id="CLU_009433_1_0_0"/>
<evidence type="ECO:0000256" key="3">
    <source>
        <dbReference type="ARBA" id="ARBA00022692"/>
    </source>
</evidence>
<evidence type="ECO:0000256" key="5">
    <source>
        <dbReference type="ARBA" id="ARBA00023136"/>
    </source>
</evidence>
<evidence type="ECO:0000256" key="6">
    <source>
        <dbReference type="ARBA" id="ARBA00038076"/>
    </source>
</evidence>
<dbReference type="InterPro" id="IPR003838">
    <property type="entry name" value="ABC3_permease_C"/>
</dbReference>
<keyword evidence="10" id="KW-0614">Plasmid</keyword>
<evidence type="ECO:0000313" key="11">
    <source>
        <dbReference type="Proteomes" id="UP000019151"/>
    </source>
</evidence>
<dbReference type="InterPro" id="IPR050250">
    <property type="entry name" value="Macrolide_Exporter_MacB"/>
</dbReference>
<dbReference type="GO" id="GO:0022857">
    <property type="term" value="F:transmembrane transporter activity"/>
    <property type="evidence" value="ECO:0007669"/>
    <property type="project" value="TreeGrafter"/>
</dbReference>
<keyword evidence="11" id="KW-1185">Reference proteome</keyword>
<dbReference type="GO" id="GO:0005886">
    <property type="term" value="C:plasma membrane"/>
    <property type="evidence" value="ECO:0007669"/>
    <property type="project" value="UniProtKB-SubCell"/>
</dbReference>
<protein>
    <submittedName>
        <fullName evidence="10">Permease</fullName>
    </submittedName>
</protein>
<evidence type="ECO:0000256" key="2">
    <source>
        <dbReference type="ARBA" id="ARBA00022475"/>
    </source>
</evidence>
<dbReference type="OrthoDB" id="127408at2"/>
<proteinExistence type="inferred from homology"/>
<organism evidence="10 11">
    <name type="scientific">Gemmatirosa kalamazoonensis</name>
    <dbReference type="NCBI Taxonomy" id="861299"/>
    <lineage>
        <taxon>Bacteria</taxon>
        <taxon>Pseudomonadati</taxon>
        <taxon>Gemmatimonadota</taxon>
        <taxon>Gemmatimonadia</taxon>
        <taxon>Gemmatimonadales</taxon>
        <taxon>Gemmatimonadaceae</taxon>
        <taxon>Gemmatirosa</taxon>
    </lineage>
</organism>
<feature type="transmembrane region" description="Helical" evidence="7">
    <location>
        <begin position="806"/>
        <end position="825"/>
    </location>
</feature>
<dbReference type="AlphaFoldDB" id="W0RP44"/>
<dbReference type="InParanoid" id="W0RP44"/>
<evidence type="ECO:0000259" key="8">
    <source>
        <dbReference type="Pfam" id="PF02687"/>
    </source>
</evidence>
<dbReference type="InterPro" id="IPR047928">
    <property type="entry name" value="Perm_prefix_1"/>
</dbReference>
<keyword evidence="5 7" id="KW-0472">Membrane</keyword>
<evidence type="ECO:0000256" key="1">
    <source>
        <dbReference type="ARBA" id="ARBA00004651"/>
    </source>
</evidence>
<dbReference type="PANTHER" id="PTHR30572">
    <property type="entry name" value="MEMBRANE COMPONENT OF TRANSPORTER-RELATED"/>
    <property type="match status" value="1"/>
</dbReference>
<dbReference type="Pfam" id="PF12704">
    <property type="entry name" value="MacB_PCD"/>
    <property type="match status" value="2"/>
</dbReference>
<feature type="transmembrane region" description="Helical" evidence="7">
    <location>
        <begin position="750"/>
        <end position="776"/>
    </location>
</feature>
<comment type="subcellular location">
    <subcellularLocation>
        <location evidence="1">Cell membrane</location>
        <topology evidence="1">Multi-pass membrane protein</topology>
    </subcellularLocation>
</comment>
<gene>
    <name evidence="10" type="ORF">J421_5234</name>
</gene>
<dbReference type="PANTHER" id="PTHR30572:SF4">
    <property type="entry name" value="ABC TRANSPORTER PERMEASE YTRF"/>
    <property type="match status" value="1"/>
</dbReference>
<dbReference type="NCBIfam" id="TIGR03434">
    <property type="entry name" value="ADOP"/>
    <property type="match status" value="1"/>
</dbReference>
<geneLocation type="plasmid" evidence="10 11">
    <name>1</name>
</geneLocation>
<sequence length="874" mass="93283">MLRRFLVRARALVRHARTETELDEELRYHLERDAERLMRRGLSAEDARRVARHEFGDVEAHKEDVRDVWRVHRLADAQRDVRFALRSFRRAPAFVATVVLTIALALGLNTTAFTIFDAYVLRPIAVRDPFSLYELGWVDRMGHGHAFTWTGYEAARALPVATAAFAYQRVATRIDGRPLFGAATTGDALGILGATTVLGRTLVPEDAEPPVGAPVMVLSYDTWRAHFGGDSSIVGRRLLVRGIALTVVGVLDKGFGGISAVPPDFWVPITLASRLTGAPDLFGPKGEPSLTVVLRLRPGRSDADARATLAPFVARLTHDNPDSLRAVGAELTSIASAMPRNAETIAMFAPILTAFALVLLIACANVMNVMLARALARQREIGIRLTLGAGRGRLVAQLLTESALLALPAAVLGFLLSRWSIDAGVRVMFATMPQEFVPYMRVVPLAPDTRVFLFLLAAALGSALLFGLVPALQATRPSVVQAARGNFENEFRPGRLRSALVVGQITVCALLLIATGVLLRGAQKARHLETGMRTAHGVQVALDDRSRAPALDVLRRDAGVLELAGSVSAPLDGSYPTTPMRALGERPLAQTAYDFVSGGYFPVLGIPIVRGRTFTDAEERAGAAVAVVSAATARRLWPGRDPIGQHVQLGAEPTAGSRLARVRTAEVIGVAGDAVSGWIGTGLDRPLVYFPVSVDAPGVRVLARVAGDATYARERLDREISGVVPGGVDEIHTMDDYLAVQRYPFHAFSMVSGAIGAIALLLTVLGTYGVLSYLVAQRTREIGIRMALGAAARGVVGGVLGQSLRLAAVGLGAGVVLAIAVSHLFESVLVIVNTFDAAGYVGGAAVVLLSCLAAAYAPARRAARVDPMRVLRNE</sequence>
<evidence type="ECO:0000256" key="7">
    <source>
        <dbReference type="SAM" id="Phobius"/>
    </source>
</evidence>
<feature type="transmembrane region" description="Helical" evidence="7">
    <location>
        <begin position="394"/>
        <end position="416"/>
    </location>
</feature>
<feature type="transmembrane region" description="Helical" evidence="7">
    <location>
        <begin position="451"/>
        <end position="475"/>
    </location>
</feature>
<evidence type="ECO:0000259" key="9">
    <source>
        <dbReference type="Pfam" id="PF12704"/>
    </source>
</evidence>
<dbReference type="Pfam" id="PF02687">
    <property type="entry name" value="FtsX"/>
    <property type="match status" value="2"/>
</dbReference>
<keyword evidence="3 7" id="KW-0812">Transmembrane</keyword>
<feature type="transmembrane region" description="Helical" evidence="7">
    <location>
        <begin position="347"/>
        <end position="373"/>
    </location>
</feature>
<dbReference type="EMBL" id="CP007129">
    <property type="protein sequence ID" value="AHG92769.1"/>
    <property type="molecule type" value="Genomic_DNA"/>
</dbReference>
<keyword evidence="4 7" id="KW-1133">Transmembrane helix</keyword>
<dbReference type="KEGG" id="gba:J421_5234"/>
<feature type="domain" description="MacB-like periplasmic core" evidence="9">
    <location>
        <begin position="98"/>
        <end position="309"/>
    </location>
</feature>
<accession>W0RP44</accession>
<feature type="transmembrane region" description="Helical" evidence="7">
    <location>
        <begin position="837"/>
        <end position="859"/>
    </location>
</feature>
<feature type="domain" description="MacB-like periplasmic core" evidence="9">
    <location>
        <begin position="499"/>
        <end position="693"/>
    </location>
</feature>
<feature type="transmembrane region" description="Helical" evidence="7">
    <location>
        <begin position="93"/>
        <end position="116"/>
    </location>
</feature>
<comment type="similarity">
    <text evidence="6">Belongs to the ABC-4 integral membrane protein family.</text>
</comment>
<dbReference type="Proteomes" id="UP000019151">
    <property type="component" value="Plasmid 1"/>
</dbReference>
<feature type="domain" description="ABC3 transporter permease C-terminal" evidence="8">
    <location>
        <begin position="754"/>
        <end position="867"/>
    </location>
</feature>
<reference evidence="10 11" key="1">
    <citation type="journal article" date="2014" name="Genome Announc.">
        <title>Genome Sequence and Methylome of Soil Bacterium Gemmatirosa kalamazoonensis KBS708T, a Member of the Rarely Cultivated Gemmatimonadetes Phylum.</title>
        <authorList>
            <person name="Debruyn J.M."/>
            <person name="Radosevich M."/>
            <person name="Wommack K.E."/>
            <person name="Polson S.W."/>
            <person name="Hauser L.J."/>
            <person name="Fawaz M.N."/>
            <person name="Korlach J."/>
            <person name="Tsai Y.C."/>
        </authorList>
    </citation>
    <scope>NUCLEOTIDE SEQUENCE [LARGE SCALE GENOMIC DNA]</scope>
    <source>
        <strain evidence="10 11">KBS708</strain>
        <plasmid evidence="11">Plasmid 1</plasmid>
    </source>
</reference>
<keyword evidence="2" id="KW-1003">Cell membrane</keyword>
<evidence type="ECO:0000256" key="4">
    <source>
        <dbReference type="ARBA" id="ARBA00022989"/>
    </source>
</evidence>
<dbReference type="RefSeq" id="WP_025414096.1">
    <property type="nucleotide sequence ID" value="NZ_CP007129.1"/>
</dbReference>
<dbReference type="NCBIfam" id="NF038403">
    <property type="entry name" value="perm_prefix_1"/>
    <property type="match status" value="1"/>
</dbReference>
<feature type="domain" description="ABC3 transporter permease C-terminal" evidence="8">
    <location>
        <begin position="354"/>
        <end position="477"/>
    </location>
</feature>
<dbReference type="InterPro" id="IPR017800">
    <property type="entry name" value="ADOP"/>
</dbReference>
<feature type="transmembrane region" description="Helical" evidence="7">
    <location>
        <begin position="496"/>
        <end position="519"/>
    </location>
</feature>
<dbReference type="InterPro" id="IPR025857">
    <property type="entry name" value="MacB_PCD"/>
</dbReference>
<name>W0RP44_9BACT</name>
<evidence type="ECO:0000313" key="10">
    <source>
        <dbReference type="EMBL" id="AHG92769.1"/>
    </source>
</evidence>